<dbReference type="Pfam" id="PF00173">
    <property type="entry name" value="Cyt-b5"/>
    <property type="match status" value="1"/>
</dbReference>
<evidence type="ECO:0000256" key="7">
    <source>
        <dbReference type="ARBA" id="ARBA00038168"/>
    </source>
</evidence>
<dbReference type="SUPFAM" id="SSF55856">
    <property type="entry name" value="Cytochrome b5-like heme/steroid binding domain"/>
    <property type="match status" value="1"/>
</dbReference>
<dbReference type="GO" id="GO:0016020">
    <property type="term" value="C:membrane"/>
    <property type="evidence" value="ECO:0007669"/>
    <property type="project" value="UniProtKB-SubCell"/>
</dbReference>
<accession>A0A137PG09</accession>
<comment type="subcellular location">
    <subcellularLocation>
        <location evidence="1">Membrane</location>
    </subcellularLocation>
</comment>
<dbReference type="GO" id="GO:0020037">
    <property type="term" value="F:heme binding"/>
    <property type="evidence" value="ECO:0007669"/>
    <property type="project" value="UniProtKB-UniRule"/>
</dbReference>
<dbReference type="AlphaFoldDB" id="A0A137PG09"/>
<keyword evidence="5 8" id="KW-0408">Iron</keyword>
<keyword evidence="4 8" id="KW-0479">Metal-binding</keyword>
<keyword evidence="6 8" id="KW-0472">Membrane</keyword>
<dbReference type="Gene3D" id="3.10.120.10">
    <property type="entry name" value="Cytochrome b5-like heme/steroid binding domain"/>
    <property type="match status" value="1"/>
</dbReference>
<dbReference type="PANTHER" id="PTHR19359">
    <property type="entry name" value="CYTOCHROME B5"/>
    <property type="match status" value="1"/>
</dbReference>
<keyword evidence="8" id="KW-1133">Transmembrane helix</keyword>
<dbReference type="PANTHER" id="PTHR19359:SF14">
    <property type="entry name" value="CYTOCHROME B5 A"/>
    <property type="match status" value="1"/>
</dbReference>
<keyword evidence="2 8" id="KW-0349">Heme</keyword>
<evidence type="ECO:0000256" key="3">
    <source>
        <dbReference type="ARBA" id="ARBA00022692"/>
    </source>
</evidence>
<dbReference type="InterPro" id="IPR050668">
    <property type="entry name" value="Cytochrome_b5"/>
</dbReference>
<protein>
    <submittedName>
        <fullName evidence="10">Cytochrome b5</fullName>
    </submittedName>
</protein>
<evidence type="ECO:0000313" key="10">
    <source>
        <dbReference type="EMBL" id="KXN73928.1"/>
    </source>
</evidence>
<dbReference type="Proteomes" id="UP000070444">
    <property type="component" value="Unassembled WGS sequence"/>
</dbReference>
<evidence type="ECO:0000256" key="8">
    <source>
        <dbReference type="RuleBase" id="RU362121"/>
    </source>
</evidence>
<name>A0A137PG09_CONC2</name>
<dbReference type="OrthoDB" id="260519at2759"/>
<organism evidence="10 11">
    <name type="scientific">Conidiobolus coronatus (strain ATCC 28846 / CBS 209.66 / NRRL 28638)</name>
    <name type="common">Delacroixia coronata</name>
    <dbReference type="NCBI Taxonomy" id="796925"/>
    <lineage>
        <taxon>Eukaryota</taxon>
        <taxon>Fungi</taxon>
        <taxon>Fungi incertae sedis</taxon>
        <taxon>Zoopagomycota</taxon>
        <taxon>Entomophthoromycotina</taxon>
        <taxon>Entomophthoromycetes</taxon>
        <taxon>Entomophthorales</taxon>
        <taxon>Ancylistaceae</taxon>
        <taxon>Conidiobolus</taxon>
    </lineage>
</organism>
<gene>
    <name evidence="10" type="ORF">CONCODRAFT_35195</name>
</gene>
<dbReference type="FunFam" id="3.10.120.10:FF:000002">
    <property type="entry name" value="Cytochrome b5 type B"/>
    <property type="match status" value="1"/>
</dbReference>
<evidence type="ECO:0000256" key="1">
    <source>
        <dbReference type="ARBA" id="ARBA00004370"/>
    </source>
</evidence>
<dbReference type="InterPro" id="IPR001199">
    <property type="entry name" value="Cyt_B5-like_heme/steroid-bd"/>
</dbReference>
<evidence type="ECO:0000313" key="11">
    <source>
        <dbReference type="Proteomes" id="UP000070444"/>
    </source>
</evidence>
<reference evidence="10 11" key="1">
    <citation type="journal article" date="2015" name="Genome Biol. Evol.">
        <title>Phylogenomic analyses indicate that early fungi evolved digesting cell walls of algal ancestors of land plants.</title>
        <authorList>
            <person name="Chang Y."/>
            <person name="Wang S."/>
            <person name="Sekimoto S."/>
            <person name="Aerts A.L."/>
            <person name="Choi C."/>
            <person name="Clum A."/>
            <person name="LaButti K.M."/>
            <person name="Lindquist E.A."/>
            <person name="Yee Ngan C."/>
            <person name="Ohm R.A."/>
            <person name="Salamov A.A."/>
            <person name="Grigoriev I.V."/>
            <person name="Spatafora J.W."/>
            <person name="Berbee M.L."/>
        </authorList>
    </citation>
    <scope>NUCLEOTIDE SEQUENCE [LARGE SCALE GENOMIC DNA]</scope>
    <source>
        <strain evidence="10 11">NRRL 28638</strain>
    </source>
</reference>
<dbReference type="InterPro" id="IPR018506">
    <property type="entry name" value="Cyt_B5_heme-BS"/>
</dbReference>
<dbReference type="STRING" id="796925.A0A137PG09"/>
<comment type="similarity">
    <text evidence="7 8">Belongs to the cytochrome b5 family.</text>
</comment>
<evidence type="ECO:0000256" key="6">
    <source>
        <dbReference type="ARBA" id="ARBA00023136"/>
    </source>
</evidence>
<evidence type="ECO:0000256" key="4">
    <source>
        <dbReference type="ARBA" id="ARBA00022723"/>
    </source>
</evidence>
<evidence type="ECO:0000259" key="9">
    <source>
        <dbReference type="PROSITE" id="PS50255"/>
    </source>
</evidence>
<feature type="domain" description="Cytochrome b5 heme-binding" evidence="9">
    <location>
        <begin position="2"/>
        <end position="78"/>
    </location>
</feature>
<keyword evidence="3 8" id="KW-0812">Transmembrane</keyword>
<dbReference type="GO" id="GO:0046872">
    <property type="term" value="F:metal ion binding"/>
    <property type="evidence" value="ECO:0007669"/>
    <property type="project" value="UniProtKB-UniRule"/>
</dbReference>
<dbReference type="InterPro" id="IPR036400">
    <property type="entry name" value="Cyt_B5-like_heme/steroid_sf"/>
</dbReference>
<dbReference type="PRINTS" id="PR00363">
    <property type="entry name" value="CYTOCHROMEB5"/>
</dbReference>
<feature type="transmembrane region" description="Helical" evidence="8">
    <location>
        <begin position="106"/>
        <end position="123"/>
    </location>
</feature>
<dbReference type="OMA" id="ICQETET"/>
<evidence type="ECO:0000256" key="2">
    <source>
        <dbReference type="ARBA" id="ARBA00022617"/>
    </source>
</evidence>
<sequence>MSKVYTIEDIADKKTSTDLWMAIHGKVYNITEFIDEHPGGEEILLECGGEDATEAFEDIGHSDSARETLEKYLVGTLDNTSALKDKEEKKAAAAASAKAEPTESSIAAPIVAFVVAALSFFVYKKFLSA</sequence>
<keyword evidence="11" id="KW-1185">Reference proteome</keyword>
<proteinExistence type="inferred from homology"/>
<dbReference type="EMBL" id="KQ964429">
    <property type="protein sequence ID" value="KXN73928.1"/>
    <property type="molecule type" value="Genomic_DNA"/>
</dbReference>
<evidence type="ECO:0000256" key="5">
    <source>
        <dbReference type="ARBA" id="ARBA00023004"/>
    </source>
</evidence>
<dbReference type="SMART" id="SM01117">
    <property type="entry name" value="Cyt-b5"/>
    <property type="match status" value="1"/>
</dbReference>
<dbReference type="PROSITE" id="PS00191">
    <property type="entry name" value="CYTOCHROME_B5_1"/>
    <property type="match status" value="1"/>
</dbReference>
<dbReference type="PROSITE" id="PS50255">
    <property type="entry name" value="CYTOCHROME_B5_2"/>
    <property type="match status" value="1"/>
</dbReference>